<evidence type="ECO:0000256" key="7">
    <source>
        <dbReference type="SAM" id="MobiDB-lite"/>
    </source>
</evidence>
<gene>
    <name evidence="8" type="ORF">BCV70DRAFT_198867</name>
</gene>
<keyword evidence="4 6" id="KW-0694">RNA-binding</keyword>
<dbReference type="InParanoid" id="A0A317XU41"/>
<evidence type="ECO:0000256" key="6">
    <source>
        <dbReference type="RuleBase" id="RU368003"/>
    </source>
</evidence>
<keyword evidence="5 6" id="KW-0539">Nucleus</keyword>
<dbReference type="GO" id="GO:0003677">
    <property type="term" value="F:DNA binding"/>
    <property type="evidence" value="ECO:0007669"/>
    <property type="project" value="TreeGrafter"/>
</dbReference>
<dbReference type="InterPro" id="IPR011082">
    <property type="entry name" value="Exosome-assoc_fac/DNA_repair"/>
</dbReference>
<dbReference type="OrthoDB" id="1421013at2759"/>
<comment type="subcellular location">
    <subcellularLocation>
        <location evidence="1 6">Nucleus</location>
    </subcellularLocation>
</comment>
<reference evidence="8 9" key="1">
    <citation type="journal article" date="2018" name="Mol. Biol. Evol.">
        <title>Broad Genomic Sampling Reveals a Smut Pathogenic Ancestry of the Fungal Clade Ustilaginomycotina.</title>
        <authorList>
            <person name="Kijpornyongpan T."/>
            <person name="Mondo S.J."/>
            <person name="Barry K."/>
            <person name="Sandor L."/>
            <person name="Lee J."/>
            <person name="Lipzen A."/>
            <person name="Pangilinan J."/>
            <person name="LaButti K."/>
            <person name="Hainaut M."/>
            <person name="Henrissat B."/>
            <person name="Grigoriev I.V."/>
            <person name="Spatafora J.W."/>
            <person name="Aime M.C."/>
        </authorList>
    </citation>
    <scope>NUCLEOTIDE SEQUENCE [LARGE SCALE GENOMIC DNA]</scope>
    <source>
        <strain evidence="8 9">MCA 3645</strain>
    </source>
</reference>
<evidence type="ECO:0000313" key="9">
    <source>
        <dbReference type="Proteomes" id="UP000246740"/>
    </source>
</evidence>
<evidence type="ECO:0000256" key="4">
    <source>
        <dbReference type="ARBA" id="ARBA00022884"/>
    </source>
</evidence>
<proteinExistence type="inferred from homology"/>
<sequence>MSSLRQSPLPTLQSLSASFGDVQTLLEPLFFYKYEQLSSALQANSSAPALSAASDSNDELRGRLDAARMQVSAAYVLLDLVWILLKIKGIDHTSHPVMQELERVKSYFKKIQSAQAKEKEEESQPKLDKSAAGRFIRAALVCAAPESLQGKHTKFDEDTSSSSTPKKADKEEQATPKNADDSSAANTPASSSKSKKKKRLAVDPFDGYDKPSTSKQSKPSKSNDDATPSSASASAQKKTKKRSTETE</sequence>
<dbReference type="GO" id="GO:0000178">
    <property type="term" value="C:exosome (RNase complex)"/>
    <property type="evidence" value="ECO:0007669"/>
    <property type="project" value="TreeGrafter"/>
</dbReference>
<keyword evidence="9" id="KW-1185">Reference proteome</keyword>
<comment type="function">
    <text evidence="6">Required for exosome-dependent processing of pre-rRNA and small nucleolar RNA (snRNA) precursors. Involved in processing of 35S pre-rRNA at the A0, A1 and A2 sites.</text>
</comment>
<dbReference type="GO" id="GO:0003723">
    <property type="term" value="F:RNA binding"/>
    <property type="evidence" value="ECO:0007669"/>
    <property type="project" value="UniProtKB-UniRule"/>
</dbReference>
<feature type="compositionally biased region" description="Basic and acidic residues" evidence="7">
    <location>
        <begin position="166"/>
        <end position="180"/>
    </location>
</feature>
<evidence type="ECO:0000256" key="2">
    <source>
        <dbReference type="ARBA" id="ARBA00009154"/>
    </source>
</evidence>
<dbReference type="InterPro" id="IPR007146">
    <property type="entry name" value="Sas10/Utp3/C1D"/>
</dbReference>
<dbReference type="GO" id="GO:0000460">
    <property type="term" value="P:maturation of 5.8S rRNA"/>
    <property type="evidence" value="ECO:0007669"/>
    <property type="project" value="TreeGrafter"/>
</dbReference>
<name>A0A317XU41_9BASI</name>
<dbReference type="STRING" id="1882483.A0A317XU41"/>
<evidence type="ECO:0000256" key="1">
    <source>
        <dbReference type="ARBA" id="ARBA00004123"/>
    </source>
</evidence>
<dbReference type="GO" id="GO:0005730">
    <property type="term" value="C:nucleolus"/>
    <property type="evidence" value="ECO:0007669"/>
    <property type="project" value="TreeGrafter"/>
</dbReference>
<keyword evidence="3 6" id="KW-0698">rRNA processing</keyword>
<dbReference type="EMBL" id="KZ819190">
    <property type="protein sequence ID" value="PWZ01438.1"/>
    <property type="molecule type" value="Genomic_DNA"/>
</dbReference>
<dbReference type="Pfam" id="PF04000">
    <property type="entry name" value="Sas10_Utp3"/>
    <property type="match status" value="1"/>
</dbReference>
<protein>
    <recommendedName>
        <fullName evidence="6">Exosome complex protein</fullName>
    </recommendedName>
</protein>
<comment type="similarity">
    <text evidence="2 6">Belongs to the C1D family.</text>
</comment>
<dbReference type="Proteomes" id="UP000246740">
    <property type="component" value="Unassembled WGS sequence"/>
</dbReference>
<feature type="compositionally biased region" description="Low complexity" evidence="7">
    <location>
        <begin position="210"/>
        <end position="236"/>
    </location>
</feature>
<dbReference type="PANTHER" id="PTHR15341:SF3">
    <property type="entry name" value="NUCLEAR NUCLEIC ACID-BINDING PROTEIN C1D"/>
    <property type="match status" value="1"/>
</dbReference>
<organism evidence="8 9">
    <name type="scientific">Testicularia cyperi</name>
    <dbReference type="NCBI Taxonomy" id="1882483"/>
    <lineage>
        <taxon>Eukaryota</taxon>
        <taxon>Fungi</taxon>
        <taxon>Dikarya</taxon>
        <taxon>Basidiomycota</taxon>
        <taxon>Ustilaginomycotina</taxon>
        <taxon>Ustilaginomycetes</taxon>
        <taxon>Ustilaginales</taxon>
        <taxon>Anthracoideaceae</taxon>
        <taxon>Testicularia</taxon>
    </lineage>
</organism>
<accession>A0A317XU41</accession>
<evidence type="ECO:0000313" key="8">
    <source>
        <dbReference type="EMBL" id="PWZ01438.1"/>
    </source>
</evidence>
<evidence type="ECO:0000256" key="3">
    <source>
        <dbReference type="ARBA" id="ARBA00022552"/>
    </source>
</evidence>
<evidence type="ECO:0000256" key="5">
    <source>
        <dbReference type="ARBA" id="ARBA00023242"/>
    </source>
</evidence>
<dbReference type="AlphaFoldDB" id="A0A317XU41"/>
<dbReference type="GO" id="GO:0010468">
    <property type="term" value="P:regulation of gene expression"/>
    <property type="evidence" value="ECO:0007669"/>
    <property type="project" value="TreeGrafter"/>
</dbReference>
<dbReference type="PANTHER" id="PTHR15341">
    <property type="entry name" value="SUN-COR STEROID HORMONE RECEPTOR CO-REPRESSOR"/>
    <property type="match status" value="1"/>
</dbReference>
<feature type="region of interest" description="Disordered" evidence="7">
    <location>
        <begin position="151"/>
        <end position="247"/>
    </location>
</feature>